<dbReference type="AlphaFoldDB" id="A0A1I5BJA2"/>
<dbReference type="Proteomes" id="UP000183107">
    <property type="component" value="Unassembled WGS sequence"/>
</dbReference>
<dbReference type="RefSeq" id="WP_177186944.1">
    <property type="nucleotide sequence ID" value="NZ_FOVJ01000003.1"/>
</dbReference>
<reference evidence="2" key="1">
    <citation type="submission" date="2016-10" db="EMBL/GenBank/DDBJ databases">
        <authorList>
            <person name="Varghese N."/>
        </authorList>
    </citation>
    <scope>NUCLEOTIDE SEQUENCE [LARGE SCALE GENOMIC DNA]</scope>
    <source>
        <strain evidence="2">Nsp8</strain>
    </source>
</reference>
<proteinExistence type="predicted"/>
<sequence>MSQSPFESASPQTKRRVKAMEDAIRACNDALADLDSAATAAGLSARLMLPELASTFDGPSGLVVHIPVHITKREGGRVSLFKLAPGETATVGVYVIGGRAYDRKVMRVSGTGPLAKGDRLAEQIVDAEAAVVQSLVYEVKSINIEDGSAIFSNVQDDEIGDFVINQAGMCWFCNAGSGWWCGLPCLNF</sequence>
<evidence type="ECO:0000313" key="1">
    <source>
        <dbReference type="EMBL" id="SFN74732.1"/>
    </source>
</evidence>
<accession>A0A1I5BJA2</accession>
<dbReference type="EMBL" id="FOVJ01000003">
    <property type="protein sequence ID" value="SFN74732.1"/>
    <property type="molecule type" value="Genomic_DNA"/>
</dbReference>
<gene>
    <name evidence="1" type="ORF">SAMN05216386_1693</name>
</gene>
<name>A0A1I5BJA2_9PROT</name>
<organism evidence="1 2">
    <name type="scientific">Nitrosospira briensis</name>
    <dbReference type="NCBI Taxonomy" id="35799"/>
    <lineage>
        <taxon>Bacteria</taxon>
        <taxon>Pseudomonadati</taxon>
        <taxon>Pseudomonadota</taxon>
        <taxon>Betaproteobacteria</taxon>
        <taxon>Nitrosomonadales</taxon>
        <taxon>Nitrosomonadaceae</taxon>
        <taxon>Nitrosospira</taxon>
    </lineage>
</organism>
<evidence type="ECO:0000313" key="2">
    <source>
        <dbReference type="Proteomes" id="UP000183107"/>
    </source>
</evidence>
<protein>
    <submittedName>
        <fullName evidence="1">Uncharacterized protein</fullName>
    </submittedName>
</protein>
<keyword evidence="2" id="KW-1185">Reference proteome</keyword>